<dbReference type="SUPFAM" id="SSF48484">
    <property type="entry name" value="Lipoxigenase"/>
    <property type="match status" value="1"/>
</dbReference>
<keyword evidence="3" id="KW-0560">Oxidoreductase</keyword>
<evidence type="ECO:0000259" key="4">
    <source>
        <dbReference type="PROSITE" id="PS51393"/>
    </source>
</evidence>
<evidence type="ECO:0000313" key="5">
    <source>
        <dbReference type="EMBL" id="KAF5729082.1"/>
    </source>
</evidence>
<dbReference type="InterPro" id="IPR036226">
    <property type="entry name" value="LipOase_C_sf"/>
</dbReference>
<dbReference type="InterPro" id="IPR000907">
    <property type="entry name" value="LipOase"/>
</dbReference>
<protein>
    <submittedName>
        <fullName evidence="5">Lipoxygenase 3 chloroplastic-like</fullName>
    </submittedName>
</protein>
<dbReference type="EMBL" id="JAAARO010000021">
    <property type="protein sequence ID" value="KAF5729082.1"/>
    <property type="molecule type" value="Genomic_DNA"/>
</dbReference>
<dbReference type="InParanoid" id="A0A7J7C4P2"/>
<keyword evidence="1" id="KW-0479">Metal-binding</keyword>
<organism evidence="5 6">
    <name type="scientific">Tripterygium wilfordii</name>
    <name type="common">Thunder God vine</name>
    <dbReference type="NCBI Taxonomy" id="458696"/>
    <lineage>
        <taxon>Eukaryota</taxon>
        <taxon>Viridiplantae</taxon>
        <taxon>Streptophyta</taxon>
        <taxon>Embryophyta</taxon>
        <taxon>Tracheophyta</taxon>
        <taxon>Spermatophyta</taxon>
        <taxon>Magnoliopsida</taxon>
        <taxon>eudicotyledons</taxon>
        <taxon>Gunneridae</taxon>
        <taxon>Pentapetalae</taxon>
        <taxon>rosids</taxon>
        <taxon>fabids</taxon>
        <taxon>Celastrales</taxon>
        <taxon>Celastraceae</taxon>
        <taxon>Tripterygium</taxon>
    </lineage>
</organism>
<sequence length="130" mass="15495">MSFNTSQFLIPNFRSFLFWEYFSASFRGLAKPEPTQSHALRLLIEDYPYANDLIWSSIERSVKTNVNYYYPEAGSVQCDIELQAWYKEYINVGHDDLNHANWWPKLSSQLQWSRLHTLLLFGLYQHNTQH</sequence>
<evidence type="ECO:0000313" key="6">
    <source>
        <dbReference type="Proteomes" id="UP000593562"/>
    </source>
</evidence>
<comment type="caution">
    <text evidence="5">The sequence shown here is derived from an EMBL/GenBank/DDBJ whole genome shotgun (WGS) entry which is preliminary data.</text>
</comment>
<dbReference type="GO" id="GO:0046872">
    <property type="term" value="F:metal ion binding"/>
    <property type="evidence" value="ECO:0007669"/>
    <property type="project" value="UniProtKB-KW"/>
</dbReference>
<dbReference type="AlphaFoldDB" id="A0A7J7C4P2"/>
<dbReference type="Proteomes" id="UP000593562">
    <property type="component" value="Unassembled WGS sequence"/>
</dbReference>
<name>A0A7J7C4P2_TRIWF</name>
<dbReference type="Gene3D" id="1.20.245.10">
    <property type="entry name" value="Lipoxygenase-1, Domain 5"/>
    <property type="match status" value="1"/>
</dbReference>
<accession>A0A7J7C4P2</accession>
<keyword evidence="2" id="KW-0223">Dioxygenase</keyword>
<gene>
    <name evidence="5" type="ORF">HS088_TW21G01239</name>
</gene>
<reference evidence="5 6" key="1">
    <citation type="journal article" date="2020" name="Nat. Commun.">
        <title>Genome of Tripterygium wilfordii and identification of cytochrome P450 involved in triptolide biosynthesis.</title>
        <authorList>
            <person name="Tu L."/>
            <person name="Su P."/>
            <person name="Zhang Z."/>
            <person name="Gao L."/>
            <person name="Wang J."/>
            <person name="Hu T."/>
            <person name="Zhou J."/>
            <person name="Zhang Y."/>
            <person name="Zhao Y."/>
            <person name="Liu Y."/>
            <person name="Song Y."/>
            <person name="Tong Y."/>
            <person name="Lu Y."/>
            <person name="Yang J."/>
            <person name="Xu C."/>
            <person name="Jia M."/>
            <person name="Peters R.J."/>
            <person name="Huang L."/>
            <person name="Gao W."/>
        </authorList>
    </citation>
    <scope>NUCLEOTIDE SEQUENCE [LARGE SCALE GENOMIC DNA]</scope>
    <source>
        <strain evidence="6">cv. XIE 37</strain>
        <tissue evidence="5">Leaf</tissue>
    </source>
</reference>
<dbReference type="PROSITE" id="PS51393">
    <property type="entry name" value="LIPOXYGENASE_3"/>
    <property type="match status" value="1"/>
</dbReference>
<dbReference type="Pfam" id="PF00305">
    <property type="entry name" value="Lipoxygenase"/>
    <property type="match status" value="1"/>
</dbReference>
<keyword evidence="6" id="KW-1185">Reference proteome</keyword>
<dbReference type="InterPro" id="IPR013819">
    <property type="entry name" value="LipOase_C"/>
</dbReference>
<evidence type="ECO:0000256" key="3">
    <source>
        <dbReference type="ARBA" id="ARBA00023002"/>
    </source>
</evidence>
<feature type="domain" description="Lipoxygenase" evidence="4">
    <location>
        <begin position="1"/>
        <end position="130"/>
    </location>
</feature>
<dbReference type="GO" id="GO:0016702">
    <property type="term" value="F:oxidoreductase activity, acting on single donors with incorporation of molecular oxygen, incorporation of two atoms of oxygen"/>
    <property type="evidence" value="ECO:0007669"/>
    <property type="project" value="InterPro"/>
</dbReference>
<dbReference type="GO" id="GO:0034440">
    <property type="term" value="P:lipid oxidation"/>
    <property type="evidence" value="ECO:0007669"/>
    <property type="project" value="InterPro"/>
</dbReference>
<proteinExistence type="predicted"/>
<evidence type="ECO:0000256" key="1">
    <source>
        <dbReference type="ARBA" id="ARBA00022723"/>
    </source>
</evidence>
<dbReference type="PANTHER" id="PTHR11771">
    <property type="entry name" value="LIPOXYGENASE"/>
    <property type="match status" value="1"/>
</dbReference>
<evidence type="ECO:0000256" key="2">
    <source>
        <dbReference type="ARBA" id="ARBA00022964"/>
    </source>
</evidence>